<evidence type="ECO:0000313" key="1">
    <source>
        <dbReference type="EMBL" id="KAG0485626.1"/>
    </source>
</evidence>
<comment type="caution">
    <text evidence="1">The sequence shown here is derived from an EMBL/GenBank/DDBJ whole genome shotgun (WGS) entry which is preliminary data.</text>
</comment>
<accession>A0A835RAJ2</accession>
<dbReference type="EMBL" id="JADCNL010000004">
    <property type="protein sequence ID" value="KAG0485626.1"/>
    <property type="molecule type" value="Genomic_DNA"/>
</dbReference>
<sequence>MERKLQPDEPQLEGGTIEVLAWNSKGDCWRNAEISQVKAIQLGKRRNKQLEGSSWNSRAIKLLWEENRTAARTTTLGELQLESKKV</sequence>
<organism evidence="1 2">
    <name type="scientific">Vanilla planifolia</name>
    <name type="common">Vanilla</name>
    <dbReference type="NCBI Taxonomy" id="51239"/>
    <lineage>
        <taxon>Eukaryota</taxon>
        <taxon>Viridiplantae</taxon>
        <taxon>Streptophyta</taxon>
        <taxon>Embryophyta</taxon>
        <taxon>Tracheophyta</taxon>
        <taxon>Spermatophyta</taxon>
        <taxon>Magnoliopsida</taxon>
        <taxon>Liliopsida</taxon>
        <taxon>Asparagales</taxon>
        <taxon>Orchidaceae</taxon>
        <taxon>Vanilloideae</taxon>
        <taxon>Vanilleae</taxon>
        <taxon>Vanilla</taxon>
    </lineage>
</organism>
<dbReference type="OrthoDB" id="2019572at2759"/>
<dbReference type="Proteomes" id="UP000636800">
    <property type="component" value="Unassembled WGS sequence"/>
</dbReference>
<protein>
    <submittedName>
        <fullName evidence="1">Uncharacterized protein</fullName>
    </submittedName>
</protein>
<dbReference type="AlphaFoldDB" id="A0A835RAJ2"/>
<reference evidence="1 2" key="1">
    <citation type="journal article" date="2020" name="Nat. Food">
        <title>A phased Vanilla planifolia genome enables genetic improvement of flavour and production.</title>
        <authorList>
            <person name="Hasing T."/>
            <person name="Tang H."/>
            <person name="Brym M."/>
            <person name="Khazi F."/>
            <person name="Huang T."/>
            <person name="Chambers A.H."/>
        </authorList>
    </citation>
    <scope>NUCLEOTIDE SEQUENCE [LARGE SCALE GENOMIC DNA]</scope>
    <source>
        <tissue evidence="1">Leaf</tissue>
    </source>
</reference>
<keyword evidence="2" id="KW-1185">Reference proteome</keyword>
<gene>
    <name evidence="1" type="ORF">HPP92_009705</name>
</gene>
<name>A0A835RAJ2_VANPL</name>
<proteinExistence type="predicted"/>
<evidence type="ECO:0000313" key="2">
    <source>
        <dbReference type="Proteomes" id="UP000636800"/>
    </source>
</evidence>